<gene>
    <name evidence="2" type="ORF">Mal15_56720</name>
</gene>
<feature type="signal peptide" evidence="1">
    <location>
        <begin position="1"/>
        <end position="24"/>
    </location>
</feature>
<dbReference type="KEGG" id="smam:Mal15_56720"/>
<dbReference type="Proteomes" id="UP000321353">
    <property type="component" value="Chromosome"/>
</dbReference>
<reference evidence="2 3" key="1">
    <citation type="submission" date="2019-02" db="EMBL/GenBank/DDBJ databases">
        <title>Planctomycetal bacteria perform biofilm scaping via a novel small molecule.</title>
        <authorList>
            <person name="Jeske O."/>
            <person name="Boedeker C."/>
            <person name="Wiegand S."/>
            <person name="Breitling P."/>
            <person name="Kallscheuer N."/>
            <person name="Jogler M."/>
            <person name="Rohde M."/>
            <person name="Petersen J."/>
            <person name="Medema M.H."/>
            <person name="Surup F."/>
            <person name="Jogler C."/>
        </authorList>
    </citation>
    <scope>NUCLEOTIDE SEQUENCE [LARGE SCALE GENOMIC DNA]</scope>
    <source>
        <strain evidence="2 3">Mal15</strain>
    </source>
</reference>
<name>A0A5B9MPD0_9BACT</name>
<dbReference type="RefSeq" id="WP_147870655.1">
    <property type="nucleotide sequence ID" value="NZ_CP036264.1"/>
</dbReference>
<keyword evidence="1" id="KW-0732">Signal</keyword>
<organism evidence="2 3">
    <name type="scientific">Stieleria maiorica</name>
    <dbReference type="NCBI Taxonomy" id="2795974"/>
    <lineage>
        <taxon>Bacteria</taxon>
        <taxon>Pseudomonadati</taxon>
        <taxon>Planctomycetota</taxon>
        <taxon>Planctomycetia</taxon>
        <taxon>Pirellulales</taxon>
        <taxon>Pirellulaceae</taxon>
        <taxon>Stieleria</taxon>
    </lineage>
</organism>
<proteinExistence type="predicted"/>
<accession>A0A5B9MPD0</accession>
<sequence precursor="true">MRRICRLSVIALGITLIVGGDAPAQPLVDTAESLESLVVNADRVWVAKIVGVRDEPIPGGSKMPGIAIAVEETLKYPLLEQRHDRMGLFVEHPTARYKAFATHSSRLLITHSDCCQSSPKLIELTPGKVELFLADFTVLHEPDAVVRAAKEIIRRTPPHVRQLHTVRLMIPQKVLVDTNLGPYGQLIVPVDERLEQRAIGFLTSESYSRRSEGVTILRYFKSDANINRLRTLLGDAGFSQQLAVDGNRTKYYGVRDDAYQTLRAWGIEVERPVIAEPDGRDGE</sequence>
<dbReference type="AlphaFoldDB" id="A0A5B9MPD0"/>
<evidence type="ECO:0000313" key="2">
    <source>
        <dbReference type="EMBL" id="QEG01595.1"/>
    </source>
</evidence>
<dbReference type="EMBL" id="CP036264">
    <property type="protein sequence ID" value="QEG01595.1"/>
    <property type="molecule type" value="Genomic_DNA"/>
</dbReference>
<protein>
    <submittedName>
        <fullName evidence="2">Uncharacterized protein</fullName>
    </submittedName>
</protein>
<keyword evidence="3" id="KW-1185">Reference proteome</keyword>
<evidence type="ECO:0000313" key="3">
    <source>
        <dbReference type="Proteomes" id="UP000321353"/>
    </source>
</evidence>
<evidence type="ECO:0000256" key="1">
    <source>
        <dbReference type="SAM" id="SignalP"/>
    </source>
</evidence>
<feature type="chain" id="PRO_5023072579" evidence="1">
    <location>
        <begin position="25"/>
        <end position="283"/>
    </location>
</feature>